<evidence type="ECO:0000313" key="2">
    <source>
        <dbReference type="EMBL" id="ADE56168.1"/>
    </source>
</evidence>
<dbReference type="Proteomes" id="UP000002366">
    <property type="component" value="Chromosome"/>
</dbReference>
<dbReference type="RefSeq" id="WP_013047434.1">
    <property type="nucleotide sequence ID" value="NC_014011.1"/>
</dbReference>
<organism evidence="2 3">
    <name type="scientific">Aminobacterium colombiense (strain DSM 12261 / ALA-1)</name>
    <dbReference type="NCBI Taxonomy" id="572547"/>
    <lineage>
        <taxon>Bacteria</taxon>
        <taxon>Thermotogati</taxon>
        <taxon>Synergistota</taxon>
        <taxon>Synergistia</taxon>
        <taxon>Synergistales</taxon>
        <taxon>Aminobacteriaceae</taxon>
        <taxon>Aminobacterium</taxon>
    </lineage>
</organism>
<dbReference type="InterPro" id="IPR035205">
    <property type="entry name" value="DUF5320"/>
</dbReference>
<accession>D5EC86</accession>
<reference evidence="2 3" key="1">
    <citation type="journal article" date="2010" name="Stand. Genomic Sci.">
        <title>Complete genome sequence of Aminobacterium colombiense type strain (ALA-1).</title>
        <authorList>
            <person name="Chertkov O."/>
            <person name="Sikorski J."/>
            <person name="Brambilla E."/>
            <person name="Lapidus A."/>
            <person name="Copeland A."/>
            <person name="Glavina Del Rio T."/>
            <person name="Nolan M."/>
            <person name="Lucas S."/>
            <person name="Tice H."/>
            <person name="Cheng J.F."/>
            <person name="Han C."/>
            <person name="Detter J.C."/>
            <person name="Bruce D."/>
            <person name="Tapia R."/>
            <person name="Goodwin L."/>
            <person name="Pitluck S."/>
            <person name="Liolios K."/>
            <person name="Ivanova N."/>
            <person name="Mavromatis K."/>
            <person name="Ovchinnikova G."/>
            <person name="Pati A."/>
            <person name="Chen A."/>
            <person name="Palaniappan K."/>
            <person name="Land M."/>
            <person name="Hauser L."/>
            <person name="Chang Y.J."/>
            <person name="Jeffries C.D."/>
            <person name="Spring S."/>
            <person name="Rohde M."/>
            <person name="Goker M."/>
            <person name="Bristow J."/>
            <person name="Eisen J.A."/>
            <person name="Markowitz V."/>
            <person name="Hugenholtz P."/>
            <person name="Kyrpides N.C."/>
            <person name="Klenk H.P."/>
        </authorList>
    </citation>
    <scope>NUCLEOTIDE SEQUENCE [LARGE SCALE GENOMIC DNA]</scope>
    <source>
        <strain evidence="3">DSM 12261 / ALA-1</strain>
    </source>
</reference>
<feature type="coiled-coil region" evidence="1">
    <location>
        <begin position="61"/>
        <end position="95"/>
    </location>
</feature>
<proteinExistence type="predicted"/>
<dbReference type="STRING" id="572547.Amico_0019"/>
<dbReference type="AlphaFoldDB" id="D5EC86"/>
<gene>
    <name evidence="2" type="ordered locus">Amico_0019</name>
</gene>
<keyword evidence="1" id="KW-0175">Coiled coil</keyword>
<dbReference type="HOGENOM" id="CLU_136587_0_0_0"/>
<dbReference type="EMBL" id="CP001997">
    <property type="protein sequence ID" value="ADE56168.1"/>
    <property type="molecule type" value="Genomic_DNA"/>
</dbReference>
<protein>
    <submittedName>
        <fullName evidence="2">Putative cytoplasmic protein</fullName>
    </submittedName>
</protein>
<evidence type="ECO:0000313" key="3">
    <source>
        <dbReference type="Proteomes" id="UP000002366"/>
    </source>
</evidence>
<name>D5EC86_AMICL</name>
<keyword evidence="3" id="KW-1185">Reference proteome</keyword>
<sequence length="96" mass="10992">MPGYDGSGPRGQGPMTGRGFGYCRFGGYGYRRFPRRGRRFFGFGRGMGGWGAPVYPGWGYEPSIEEERNVLQEELSVLEEEMENMRKRLAELEENK</sequence>
<dbReference type="KEGG" id="aco:Amico_0019"/>
<dbReference type="Pfam" id="PF17253">
    <property type="entry name" value="DUF5320"/>
    <property type="match status" value="1"/>
</dbReference>
<evidence type="ECO:0000256" key="1">
    <source>
        <dbReference type="SAM" id="Coils"/>
    </source>
</evidence>